<dbReference type="PANTHER" id="PTHR30073">
    <property type="entry name" value="ASPARTATE--AMMONIA LIGASE"/>
    <property type="match status" value="1"/>
</dbReference>
<dbReference type="RefSeq" id="WP_233052957.1">
    <property type="nucleotide sequence ID" value="NZ_JAIMJA010000011.1"/>
</dbReference>
<evidence type="ECO:0000256" key="4">
    <source>
        <dbReference type="ARBA" id="ARBA00022741"/>
    </source>
</evidence>
<keyword evidence="3" id="KW-0028">Amino-acid biosynthesis</keyword>
<accession>A0ABS8WCJ1</accession>
<evidence type="ECO:0000256" key="1">
    <source>
        <dbReference type="ARBA" id="ARBA00022490"/>
    </source>
</evidence>
<evidence type="ECO:0000256" key="6">
    <source>
        <dbReference type="ARBA" id="ARBA00022888"/>
    </source>
</evidence>
<keyword evidence="2 9" id="KW-0436">Ligase</keyword>
<evidence type="ECO:0000313" key="10">
    <source>
        <dbReference type="Proteomes" id="UP001201273"/>
    </source>
</evidence>
<evidence type="ECO:0000259" key="8">
    <source>
        <dbReference type="PROSITE" id="PS50862"/>
    </source>
</evidence>
<dbReference type="InterPro" id="IPR006195">
    <property type="entry name" value="aa-tRNA-synth_II"/>
</dbReference>
<feature type="domain" description="Aminoacyl-transfer RNA synthetases class-II family profile" evidence="8">
    <location>
        <begin position="13"/>
        <end position="333"/>
    </location>
</feature>
<dbReference type="EC" id="6.3.1.1" evidence="7"/>
<keyword evidence="6" id="KW-0061">Asparagine biosynthesis</keyword>
<dbReference type="GO" id="GO:0004071">
    <property type="term" value="F:aspartate-ammonia ligase activity"/>
    <property type="evidence" value="ECO:0007669"/>
    <property type="project" value="UniProtKB-EC"/>
</dbReference>
<keyword evidence="5" id="KW-0067">ATP-binding</keyword>
<dbReference type="NCBIfam" id="TIGR00669">
    <property type="entry name" value="asnA"/>
    <property type="match status" value="1"/>
</dbReference>
<evidence type="ECO:0000256" key="3">
    <source>
        <dbReference type="ARBA" id="ARBA00022605"/>
    </source>
</evidence>
<keyword evidence="1" id="KW-0963">Cytoplasm</keyword>
<dbReference type="SUPFAM" id="SSF55681">
    <property type="entry name" value="Class II aaRS and biotin synthetases"/>
    <property type="match status" value="1"/>
</dbReference>
<dbReference type="PIRSF" id="PIRSF001555">
    <property type="entry name" value="Asp_ammon_ligase"/>
    <property type="match status" value="1"/>
</dbReference>
<evidence type="ECO:0000256" key="5">
    <source>
        <dbReference type="ARBA" id="ARBA00022840"/>
    </source>
</evidence>
<reference evidence="9 10" key="1">
    <citation type="journal article" date="2022" name="Environ. Microbiol. Rep.">
        <title>Eco-phylogenetic analyses reveal divergent evolution of vitamin B12 metabolism in the marine bacterial family 'Psychromonadaceae'.</title>
        <authorList>
            <person name="Jin X."/>
            <person name="Yang Y."/>
            <person name="Cao H."/>
            <person name="Gao B."/>
            <person name="Zhao Z."/>
        </authorList>
    </citation>
    <scope>NUCLEOTIDE SEQUENCE [LARGE SCALE GENOMIC DNA]</scope>
    <source>
        <strain evidence="9 10">MKS20</strain>
    </source>
</reference>
<dbReference type="Proteomes" id="UP001201273">
    <property type="component" value="Unassembled WGS sequence"/>
</dbReference>
<gene>
    <name evidence="9" type="primary">asnA</name>
    <name evidence="9" type="ORF">K6Y31_11670</name>
</gene>
<evidence type="ECO:0000313" key="9">
    <source>
        <dbReference type="EMBL" id="MCE2595476.1"/>
    </source>
</evidence>
<organism evidence="9 10">
    <name type="scientific">Motilimonas cestriensis</name>
    <dbReference type="NCBI Taxonomy" id="2742685"/>
    <lineage>
        <taxon>Bacteria</taxon>
        <taxon>Pseudomonadati</taxon>
        <taxon>Pseudomonadota</taxon>
        <taxon>Gammaproteobacteria</taxon>
        <taxon>Alteromonadales</taxon>
        <taxon>Alteromonadales genera incertae sedis</taxon>
        <taxon>Motilimonas</taxon>
    </lineage>
</organism>
<dbReference type="EMBL" id="JAIMJA010000011">
    <property type="protein sequence ID" value="MCE2595476.1"/>
    <property type="molecule type" value="Genomic_DNA"/>
</dbReference>
<dbReference type="PANTHER" id="PTHR30073:SF5">
    <property type="entry name" value="ASPARTATE--AMMONIA LIGASE"/>
    <property type="match status" value="1"/>
</dbReference>
<name>A0ABS8WCJ1_9GAMM</name>
<dbReference type="InterPro" id="IPR045864">
    <property type="entry name" value="aa-tRNA-synth_II/BPL/LPL"/>
</dbReference>
<dbReference type="InterPro" id="IPR004618">
    <property type="entry name" value="AsnA"/>
</dbReference>
<protein>
    <recommendedName>
        <fullName evidence="7">Aspartate--ammonia ligase</fullName>
        <ecNumber evidence="7">6.3.1.1</ecNumber>
    </recommendedName>
</protein>
<dbReference type="Pfam" id="PF03590">
    <property type="entry name" value="AsnA"/>
    <property type="match status" value="1"/>
</dbReference>
<dbReference type="PROSITE" id="PS50862">
    <property type="entry name" value="AA_TRNA_LIGASE_II"/>
    <property type="match status" value="1"/>
</dbReference>
<comment type="caution">
    <text evidence="9">The sequence shown here is derived from an EMBL/GenBank/DDBJ whole genome shotgun (WGS) entry which is preliminary data.</text>
</comment>
<evidence type="ECO:0000256" key="2">
    <source>
        <dbReference type="ARBA" id="ARBA00022598"/>
    </source>
</evidence>
<dbReference type="Gene3D" id="3.30.930.10">
    <property type="entry name" value="Bira Bifunctional Protein, Domain 2"/>
    <property type="match status" value="1"/>
</dbReference>
<sequence>MSSQYIQSQRQISKVKQIFSAQLEEKLGLVEVQAPILAKVGDGIQDNLSGHEKAVSVKVKSLPEQDQDYEVVHSLAKWKRKTLGDYRFQVGEGIYTHMKALRPDEEKLSPIHSVYVDQWDWEKVICASSERSLDYLKATVETLYSAIKTAEAQVDALYGLKPFLPETITFVHAQQLVEQYPELTSKERERAITKEHGAVFLIGIGGVLSHGEIHDVRAPDYDDWSTATCEKYAGLNGDILVWNPVLEDSFEISSMGIRVNPEALAKQLEITGDQDRLAFDWHKDLLDAKLPQTIGGGIGQSRLAMLLLQKQHIGQVQVGVWGQQLKKEVAEIL</sequence>
<proteinExistence type="predicted"/>
<keyword evidence="10" id="KW-1185">Reference proteome</keyword>
<evidence type="ECO:0000256" key="7">
    <source>
        <dbReference type="NCBIfam" id="TIGR00669"/>
    </source>
</evidence>
<keyword evidence="4" id="KW-0547">Nucleotide-binding</keyword>